<reference evidence="1" key="1">
    <citation type="journal article" date="2016" name="PLoS ONE">
        <title>A Deep Insight into the Sialome of Male and Female Aedes aegypti Mosquitoes.</title>
        <authorList>
            <person name="Ribeiro J.M."/>
            <person name="Martin-Martin I."/>
            <person name="Arca B."/>
            <person name="Calvo E."/>
        </authorList>
    </citation>
    <scope>NUCLEOTIDE SEQUENCE</scope>
    <source>
        <strain evidence="1">Liverpool</strain>
        <tissue evidence="1">Salivary glands</tissue>
    </source>
</reference>
<feature type="non-terminal residue" evidence="1">
    <location>
        <position position="1"/>
    </location>
</feature>
<proteinExistence type="evidence at transcript level"/>
<protein>
    <submittedName>
        <fullName evidence="1">Uncharacterized protein</fullName>
    </submittedName>
</protein>
<dbReference type="EMBL" id="GDUN01001090">
    <property type="protein sequence ID" value="JAN94829.1"/>
    <property type="molecule type" value="mRNA"/>
</dbReference>
<evidence type="ECO:0000313" key="1">
    <source>
        <dbReference type="EMBL" id="JAN94829.1"/>
    </source>
</evidence>
<sequence length="70" mass="8048">HFRISISCDKYNDTLCPGKIKKFPLRKNPGPINFVAKFQFLLLVCLRIRLALVLLLSLCKFSAVSVYTFQ</sequence>
<accession>A0A0N8ERX0</accession>
<name>A0A0N8ERX0_AEDAE</name>
<dbReference type="AlphaFoldDB" id="A0A0N8ERX0"/>
<organism evidence="1">
    <name type="scientific">Aedes aegypti</name>
    <name type="common">Yellowfever mosquito</name>
    <name type="synonym">Culex aegypti</name>
    <dbReference type="NCBI Taxonomy" id="7159"/>
    <lineage>
        <taxon>Eukaryota</taxon>
        <taxon>Metazoa</taxon>
        <taxon>Ecdysozoa</taxon>
        <taxon>Arthropoda</taxon>
        <taxon>Hexapoda</taxon>
        <taxon>Insecta</taxon>
        <taxon>Pterygota</taxon>
        <taxon>Neoptera</taxon>
        <taxon>Endopterygota</taxon>
        <taxon>Diptera</taxon>
        <taxon>Nematocera</taxon>
        <taxon>Culicoidea</taxon>
        <taxon>Culicidae</taxon>
        <taxon>Culicinae</taxon>
        <taxon>Aedini</taxon>
        <taxon>Aedes</taxon>
        <taxon>Stegomyia</taxon>
    </lineage>
</organism>